<keyword evidence="2" id="KW-1185">Reference proteome</keyword>
<sequence>MVQRPIRRRFIPYERPMDKKLPELPVEEVERLLSEIECGGQSVTKKFKRPERTVNVFRRSTAPLAIDATVRGQKIAQPIRDDVIKRSGG</sequence>
<organism evidence="1 2">
    <name type="scientific">Ancylostoma ceylanicum</name>
    <dbReference type="NCBI Taxonomy" id="53326"/>
    <lineage>
        <taxon>Eukaryota</taxon>
        <taxon>Metazoa</taxon>
        <taxon>Ecdysozoa</taxon>
        <taxon>Nematoda</taxon>
        <taxon>Chromadorea</taxon>
        <taxon>Rhabditida</taxon>
        <taxon>Rhabditina</taxon>
        <taxon>Rhabditomorpha</taxon>
        <taxon>Strongyloidea</taxon>
        <taxon>Ancylostomatidae</taxon>
        <taxon>Ancylostomatinae</taxon>
        <taxon>Ancylostoma</taxon>
    </lineage>
</organism>
<comment type="caution">
    <text evidence="1">The sequence shown here is derived from an EMBL/GenBank/DDBJ whole genome shotgun (WGS) entry which is preliminary data.</text>
</comment>
<reference evidence="2" key="1">
    <citation type="journal article" date="2015" name="Nat. Genet.">
        <title>The genome and transcriptome of the zoonotic hookworm Ancylostoma ceylanicum identify infection-specific gene families.</title>
        <authorList>
            <person name="Schwarz E.M."/>
            <person name="Hu Y."/>
            <person name="Antoshechkin I."/>
            <person name="Miller M.M."/>
            <person name="Sternberg P.W."/>
            <person name="Aroian R.V."/>
        </authorList>
    </citation>
    <scope>NUCLEOTIDE SEQUENCE</scope>
    <source>
        <strain evidence="2">HY135</strain>
    </source>
</reference>
<protein>
    <submittedName>
        <fullName evidence="1">Uncharacterized protein</fullName>
    </submittedName>
</protein>
<evidence type="ECO:0000313" key="1">
    <source>
        <dbReference type="EMBL" id="EYC45356.1"/>
    </source>
</evidence>
<gene>
    <name evidence="1" type="primary">Acey_s0431.g1329</name>
    <name evidence="1" type="ORF">Y032_0431g1329</name>
</gene>
<accession>A0A016X0G9</accession>
<name>A0A016X0G9_9BILA</name>
<evidence type="ECO:0000313" key="2">
    <source>
        <dbReference type="Proteomes" id="UP000024635"/>
    </source>
</evidence>
<dbReference type="EMBL" id="JARK01000031">
    <property type="protein sequence ID" value="EYC45356.1"/>
    <property type="molecule type" value="Genomic_DNA"/>
</dbReference>
<proteinExistence type="predicted"/>
<dbReference type="Proteomes" id="UP000024635">
    <property type="component" value="Unassembled WGS sequence"/>
</dbReference>
<dbReference type="AlphaFoldDB" id="A0A016X0G9"/>